<keyword evidence="1" id="KW-1133">Transmembrane helix</keyword>
<evidence type="ECO:0000313" key="3">
    <source>
        <dbReference type="Proteomes" id="UP000095209"/>
    </source>
</evidence>
<protein>
    <recommendedName>
        <fullName evidence="4">DUF4260 domain-containing protein</fullName>
    </recommendedName>
</protein>
<organism evidence="2 3">
    <name type="scientific">Bacillus solimangrovi</name>
    <dbReference type="NCBI Taxonomy" id="1305675"/>
    <lineage>
        <taxon>Bacteria</taxon>
        <taxon>Bacillati</taxon>
        <taxon>Bacillota</taxon>
        <taxon>Bacilli</taxon>
        <taxon>Bacillales</taxon>
        <taxon>Bacillaceae</taxon>
        <taxon>Bacillus</taxon>
    </lineage>
</organism>
<evidence type="ECO:0000256" key="1">
    <source>
        <dbReference type="SAM" id="Phobius"/>
    </source>
</evidence>
<dbReference type="Proteomes" id="UP000095209">
    <property type="component" value="Unassembled WGS sequence"/>
</dbReference>
<evidence type="ECO:0000313" key="2">
    <source>
        <dbReference type="EMBL" id="OEH94094.1"/>
    </source>
</evidence>
<keyword evidence="1" id="KW-0472">Membrane</keyword>
<reference evidence="2 3" key="1">
    <citation type="submission" date="2016-08" db="EMBL/GenBank/DDBJ databases">
        <title>Genome of Bacillus solimangrovi GH2-4.</title>
        <authorList>
            <person name="Lim S."/>
            <person name="Kim B.-C."/>
        </authorList>
    </citation>
    <scope>NUCLEOTIDE SEQUENCE [LARGE SCALE GENOMIC DNA]</scope>
    <source>
        <strain evidence="2 3">GH2-4</strain>
    </source>
</reference>
<dbReference type="EMBL" id="MJEH01000005">
    <property type="protein sequence ID" value="OEH94094.1"/>
    <property type="molecule type" value="Genomic_DNA"/>
</dbReference>
<dbReference type="InterPro" id="IPR025356">
    <property type="entry name" value="DUF4260"/>
</dbReference>
<name>A0A1E5LJ37_9BACI</name>
<dbReference type="OrthoDB" id="9813911at2"/>
<gene>
    <name evidence="2" type="ORF">BFG57_09615</name>
</gene>
<dbReference type="Pfam" id="PF14079">
    <property type="entry name" value="DUF4260"/>
    <property type="match status" value="1"/>
</dbReference>
<feature type="transmembrane region" description="Helical" evidence="1">
    <location>
        <begin position="5"/>
        <end position="22"/>
    </location>
</feature>
<accession>A0A1E5LJ37</accession>
<keyword evidence="1" id="KW-0812">Transmembrane</keyword>
<comment type="caution">
    <text evidence="2">The sequence shown here is derived from an EMBL/GenBank/DDBJ whole genome shotgun (WGS) entry which is preliminary data.</text>
</comment>
<feature type="transmembrane region" description="Helical" evidence="1">
    <location>
        <begin position="54"/>
        <end position="73"/>
    </location>
</feature>
<dbReference type="AlphaFoldDB" id="A0A1E5LJ37"/>
<sequence>MTKFLLHIEGLFVLLISVYFYGQIDGSWWIFFLCLLIPDISMLGYMINNAIGSTIYNIVHSYVIPLTLIIFSVNLQQDLMLTLSLIWIAHIGMDRTVGYGLKYPSNPKNTHLQKA</sequence>
<proteinExistence type="predicted"/>
<evidence type="ECO:0008006" key="4">
    <source>
        <dbReference type="Google" id="ProtNLM"/>
    </source>
</evidence>
<feature type="transmembrane region" description="Helical" evidence="1">
    <location>
        <begin position="28"/>
        <end position="47"/>
    </location>
</feature>
<keyword evidence="3" id="KW-1185">Reference proteome</keyword>
<dbReference type="RefSeq" id="WP_069715863.1">
    <property type="nucleotide sequence ID" value="NZ_MJEH01000005.1"/>
</dbReference>